<reference evidence="1 2" key="1">
    <citation type="submission" date="2006-10" db="EMBL/GenBank/DDBJ databases">
        <authorList>
            <person name="Fleischmann R.D."/>
            <person name="Dodson R.J."/>
            <person name="Haft D.H."/>
            <person name="Merkel J.S."/>
            <person name="Nelson W.C."/>
            <person name="Fraser C.M."/>
        </authorList>
    </citation>
    <scope>NUCLEOTIDE SEQUENCE [LARGE SCALE GENOMIC DNA]</scope>
    <source>
        <strain evidence="1 2">104</strain>
    </source>
</reference>
<dbReference type="AlphaFoldDB" id="A0A0H2ZTW5"/>
<accession>A0A0H2ZTW5</accession>
<proteinExistence type="predicted"/>
<dbReference type="KEGG" id="mav:MAV_0825"/>
<dbReference type="EMBL" id="CP000479">
    <property type="protein sequence ID" value="ABK65173.1"/>
    <property type="molecule type" value="Genomic_DNA"/>
</dbReference>
<dbReference type="HOGENOM" id="CLU_3292654_0_0_11"/>
<evidence type="ECO:0000313" key="2">
    <source>
        <dbReference type="Proteomes" id="UP000001574"/>
    </source>
</evidence>
<evidence type="ECO:0000313" key="1">
    <source>
        <dbReference type="EMBL" id="ABK65173.1"/>
    </source>
</evidence>
<dbReference type="Proteomes" id="UP000001574">
    <property type="component" value="Chromosome"/>
</dbReference>
<gene>
    <name evidence="1" type="ordered locus">MAV_0825</name>
</gene>
<organism evidence="1 2">
    <name type="scientific">Mycobacterium avium (strain 104)</name>
    <dbReference type="NCBI Taxonomy" id="243243"/>
    <lineage>
        <taxon>Bacteria</taxon>
        <taxon>Bacillati</taxon>
        <taxon>Actinomycetota</taxon>
        <taxon>Actinomycetes</taxon>
        <taxon>Mycobacteriales</taxon>
        <taxon>Mycobacteriaceae</taxon>
        <taxon>Mycobacterium</taxon>
        <taxon>Mycobacterium avium complex (MAC)</taxon>
    </lineage>
</organism>
<protein>
    <submittedName>
        <fullName evidence="1">Uncharacterized protein</fullName>
    </submittedName>
</protein>
<sequence length="41" mass="4656">MMVLPILLTLFCDRCGGLFKTPALRPICQPCHAANERGRRR</sequence>
<name>A0A0H2ZTW5_MYCA1</name>